<protein>
    <submittedName>
        <fullName evidence="1">Uncharacterized protein</fullName>
    </submittedName>
</protein>
<evidence type="ECO:0000313" key="1">
    <source>
        <dbReference type="EMBL" id="JAI05401.1"/>
    </source>
</evidence>
<accession>A0A0E9XU67</accession>
<name>A0A0E9XU67_ANGAN</name>
<dbReference type="EMBL" id="GBXM01003177">
    <property type="protein sequence ID" value="JAI05401.1"/>
    <property type="molecule type" value="Transcribed_RNA"/>
</dbReference>
<reference evidence="1" key="1">
    <citation type="submission" date="2014-11" db="EMBL/GenBank/DDBJ databases">
        <authorList>
            <person name="Amaro Gonzalez C."/>
        </authorList>
    </citation>
    <scope>NUCLEOTIDE SEQUENCE</scope>
</reference>
<proteinExistence type="predicted"/>
<organism evidence="1">
    <name type="scientific">Anguilla anguilla</name>
    <name type="common">European freshwater eel</name>
    <name type="synonym">Muraena anguilla</name>
    <dbReference type="NCBI Taxonomy" id="7936"/>
    <lineage>
        <taxon>Eukaryota</taxon>
        <taxon>Metazoa</taxon>
        <taxon>Chordata</taxon>
        <taxon>Craniata</taxon>
        <taxon>Vertebrata</taxon>
        <taxon>Euteleostomi</taxon>
        <taxon>Actinopterygii</taxon>
        <taxon>Neopterygii</taxon>
        <taxon>Teleostei</taxon>
        <taxon>Anguilliformes</taxon>
        <taxon>Anguillidae</taxon>
        <taxon>Anguilla</taxon>
    </lineage>
</organism>
<reference evidence="1" key="2">
    <citation type="journal article" date="2015" name="Fish Shellfish Immunol.">
        <title>Early steps in the European eel (Anguilla anguilla)-Vibrio vulnificus interaction in the gills: Role of the RtxA13 toxin.</title>
        <authorList>
            <person name="Callol A."/>
            <person name="Pajuelo D."/>
            <person name="Ebbesson L."/>
            <person name="Teles M."/>
            <person name="MacKenzie S."/>
            <person name="Amaro C."/>
        </authorList>
    </citation>
    <scope>NUCLEOTIDE SEQUENCE</scope>
</reference>
<dbReference type="AlphaFoldDB" id="A0A0E9XU67"/>
<sequence>MILEQTKKKPYWVCFHSQLSLSKYFFIQNFRVILSFLVFQVFRRSQSMQTLLNVATC</sequence>